<organism evidence="1 2">
    <name type="scientific">Natronogracilivirga saccharolytica</name>
    <dbReference type="NCBI Taxonomy" id="2812953"/>
    <lineage>
        <taxon>Bacteria</taxon>
        <taxon>Pseudomonadati</taxon>
        <taxon>Balneolota</taxon>
        <taxon>Balneolia</taxon>
        <taxon>Balneolales</taxon>
        <taxon>Cyclonatronaceae</taxon>
        <taxon>Natronogracilivirga</taxon>
    </lineage>
</organism>
<name>A0A8J7RLM5_9BACT</name>
<reference evidence="1" key="1">
    <citation type="submission" date="2021-02" db="EMBL/GenBank/DDBJ databases">
        <title>Natronogracilivirga saccharolytica gen. nov. sp. nov. a new anaerobic, haloalkiliphilic carbohydrate-fermenting bacterium from soda lake and proposing of Cyclonatronumiaceae fam. nov. in the phylum Balneolaeota.</title>
        <authorList>
            <person name="Zhilina T.N."/>
            <person name="Sorokin D.Y."/>
            <person name="Zavarzina D.G."/>
            <person name="Toshchakov S.V."/>
            <person name="Kublanov I.V."/>
        </authorList>
    </citation>
    <scope>NUCLEOTIDE SEQUENCE</scope>
    <source>
        <strain evidence="1">Z-1702</strain>
    </source>
</reference>
<proteinExistence type="predicted"/>
<accession>A0A8J7RLM5</accession>
<comment type="caution">
    <text evidence="1">The sequence shown here is derived from an EMBL/GenBank/DDBJ whole genome shotgun (WGS) entry which is preliminary data.</text>
</comment>
<dbReference type="AlphaFoldDB" id="A0A8J7RLM5"/>
<dbReference type="EMBL" id="JAFIDN010000004">
    <property type="protein sequence ID" value="MBP3192393.1"/>
    <property type="molecule type" value="Genomic_DNA"/>
</dbReference>
<dbReference type="Proteomes" id="UP000673975">
    <property type="component" value="Unassembled WGS sequence"/>
</dbReference>
<evidence type="ECO:0000313" key="1">
    <source>
        <dbReference type="EMBL" id="MBP3192393.1"/>
    </source>
</evidence>
<keyword evidence="2" id="KW-1185">Reference proteome</keyword>
<dbReference type="RefSeq" id="WP_210511294.1">
    <property type="nucleotide sequence ID" value="NZ_JAFIDN010000004.1"/>
</dbReference>
<sequence length="174" mass="20221">MNRTQAYQRTSVENLIDDARYLAEELEALKSVIGSIPYNERPVQQDSILDMICRIGLIQRKFLKRAADQLNSSAKFESLPELPGNPALVISEKDIESLQQSNATEIIDDIIRERKELLLFFDRYLNKGEETRREKSDAIGRDYLHKLMYDLVSFERKQLKEAAERVLSIETDRN</sequence>
<evidence type="ECO:0000313" key="2">
    <source>
        <dbReference type="Proteomes" id="UP000673975"/>
    </source>
</evidence>
<protein>
    <submittedName>
        <fullName evidence="1">Uncharacterized protein</fullName>
    </submittedName>
</protein>
<gene>
    <name evidence="1" type="ORF">NATSA_06945</name>
</gene>